<proteinExistence type="predicted"/>
<comment type="caution">
    <text evidence="1">The sequence shown here is derived from an EMBL/GenBank/DDBJ whole genome shotgun (WGS) entry which is preliminary data.</text>
</comment>
<gene>
    <name evidence="1" type="ORF">H9Y05_01920</name>
</gene>
<organism evidence="1 2">
    <name type="scientific">Taishania pollutisoli</name>
    <dbReference type="NCBI Taxonomy" id="2766479"/>
    <lineage>
        <taxon>Bacteria</taxon>
        <taxon>Pseudomonadati</taxon>
        <taxon>Bacteroidota</taxon>
        <taxon>Flavobacteriia</taxon>
        <taxon>Flavobacteriales</taxon>
        <taxon>Crocinitomicaceae</taxon>
        <taxon>Taishania</taxon>
    </lineage>
</organism>
<evidence type="ECO:0000313" key="2">
    <source>
        <dbReference type="Proteomes" id="UP000652681"/>
    </source>
</evidence>
<sequence>MMRKLTFIFVLAILFGAFLVVNPYLSRPEEPPSLEDRLPDADFMATADCIRLAKEVSGMLYYYKVPYRDFLSPEFILSQAKAYGIYIQNPMYFFANKDGEFGILAELNDSTKLNQGVEKLKHFFDVKEMHVAKQKVYKIQDFDSYVFYGNDYICFYKGDSLKQHIRRITEAKTNQVSPTWIELINQQRYLNKSMVLYSRLDDFQQISIDQAIAYPVLDSTHVYFYAYLASKDTLPFKLKNEGSGFVQGEFTKSNISIHLDPTYLQQHPEHPLYTYLIRQSARIRFPFKEFMKYWNGDLSFQQGGWINIDEKFIESELDEDFNVTEVVKTRQVKVPGFALNYSLKEKSLNFLEVIKSKGFLTEQEGKYHLLLSPPLNFMENKDFSHTFYAAKAPPKMVESKKSYVTWTHRGTQYTVMVDSLKTFEFYGNLSFSMEHIFSRKNLTDNF</sequence>
<dbReference type="Proteomes" id="UP000652681">
    <property type="component" value="Unassembled WGS sequence"/>
</dbReference>
<dbReference type="RefSeq" id="WP_216713351.1">
    <property type="nucleotide sequence ID" value="NZ_JACVEL010000001.1"/>
</dbReference>
<keyword evidence="2" id="KW-1185">Reference proteome</keyword>
<accession>A0A8J6P7A9</accession>
<name>A0A8J6P7A9_9FLAO</name>
<evidence type="ECO:0000313" key="1">
    <source>
        <dbReference type="EMBL" id="MBC9811221.1"/>
    </source>
</evidence>
<dbReference type="EMBL" id="JACVEL010000001">
    <property type="protein sequence ID" value="MBC9811221.1"/>
    <property type="molecule type" value="Genomic_DNA"/>
</dbReference>
<protein>
    <submittedName>
        <fullName evidence="1">Uncharacterized protein</fullName>
    </submittedName>
</protein>
<dbReference type="AlphaFoldDB" id="A0A8J6P7A9"/>
<reference evidence="1" key="1">
    <citation type="submission" date="2020-09" db="EMBL/GenBank/DDBJ databases">
        <title>Taishania pollutisoli gen. nov., sp. nov., Isolated from Tetrabromobisphenol A-Contaminated Soil.</title>
        <authorList>
            <person name="Chen Q."/>
        </authorList>
    </citation>
    <scope>NUCLEOTIDE SEQUENCE</scope>
    <source>
        <strain evidence="1">CZZ-1</strain>
    </source>
</reference>